<sequence>MDTASLRLRRITRRPSHWMRMVSSLCGKPSKWTVCSSRLRRTLNKVAICISSVYHYRWISVKLHPFILK</sequence>
<evidence type="ECO:0000313" key="1">
    <source>
        <dbReference type="Proteomes" id="UP000887564"/>
    </source>
</evidence>
<dbReference type="WBParaSite" id="PEQ_0000481401-mRNA-1">
    <property type="protein sequence ID" value="PEQ_0000481401-mRNA-1"/>
    <property type="gene ID" value="PEQ_0000481401"/>
</dbReference>
<keyword evidence="1" id="KW-1185">Reference proteome</keyword>
<accession>A0A914RS77</accession>
<protein>
    <submittedName>
        <fullName evidence="2">Uncharacterized protein</fullName>
    </submittedName>
</protein>
<dbReference type="AlphaFoldDB" id="A0A914RS77"/>
<proteinExistence type="predicted"/>
<organism evidence="1 2">
    <name type="scientific">Parascaris equorum</name>
    <name type="common">Equine roundworm</name>
    <dbReference type="NCBI Taxonomy" id="6256"/>
    <lineage>
        <taxon>Eukaryota</taxon>
        <taxon>Metazoa</taxon>
        <taxon>Ecdysozoa</taxon>
        <taxon>Nematoda</taxon>
        <taxon>Chromadorea</taxon>
        <taxon>Rhabditida</taxon>
        <taxon>Spirurina</taxon>
        <taxon>Ascaridomorpha</taxon>
        <taxon>Ascaridoidea</taxon>
        <taxon>Ascarididae</taxon>
        <taxon>Parascaris</taxon>
    </lineage>
</organism>
<evidence type="ECO:0000313" key="2">
    <source>
        <dbReference type="WBParaSite" id="PEQ_0000481401-mRNA-1"/>
    </source>
</evidence>
<name>A0A914RS77_PAREQ</name>
<reference evidence="2" key="1">
    <citation type="submission" date="2022-11" db="UniProtKB">
        <authorList>
            <consortium name="WormBaseParasite"/>
        </authorList>
    </citation>
    <scope>IDENTIFICATION</scope>
</reference>
<dbReference type="Proteomes" id="UP000887564">
    <property type="component" value="Unplaced"/>
</dbReference>